<dbReference type="InterPro" id="IPR013752">
    <property type="entry name" value="KPA_reductase"/>
</dbReference>
<dbReference type="NCBIfam" id="TIGR00745">
    <property type="entry name" value="apbA_panE"/>
    <property type="match status" value="1"/>
</dbReference>
<accession>A0ABQ0GEK8</accession>
<evidence type="ECO:0000256" key="2">
    <source>
        <dbReference type="ARBA" id="ARBA00013014"/>
    </source>
</evidence>
<reference evidence="9 10" key="1">
    <citation type="submission" date="2024-09" db="EMBL/GenBank/DDBJ databases">
        <title>Itraconazole resistance in Madurella fahalii resulting from another homologue of gene encoding cytochrome P450 14-alpha sterol demethylase (CYP51).</title>
        <authorList>
            <person name="Yoshioka I."/>
            <person name="Fahal A.H."/>
            <person name="Kaneko S."/>
            <person name="Yaguchi T."/>
        </authorList>
    </citation>
    <scope>NUCLEOTIDE SEQUENCE [LARGE SCALE GENOMIC DNA]</scope>
    <source>
        <strain evidence="9 10">IFM 68171</strain>
    </source>
</reference>
<keyword evidence="4" id="KW-0560">Oxidoreductase</keyword>
<dbReference type="InterPro" id="IPR008927">
    <property type="entry name" value="6-PGluconate_DH-like_C_sf"/>
</dbReference>
<evidence type="ECO:0000256" key="5">
    <source>
        <dbReference type="ARBA" id="ARBA00032024"/>
    </source>
</evidence>
<evidence type="ECO:0000313" key="10">
    <source>
        <dbReference type="Proteomes" id="UP001628179"/>
    </source>
</evidence>
<feature type="region of interest" description="Disordered" evidence="6">
    <location>
        <begin position="384"/>
        <end position="412"/>
    </location>
</feature>
<dbReference type="Pfam" id="PF02558">
    <property type="entry name" value="ApbA"/>
    <property type="match status" value="1"/>
</dbReference>
<protein>
    <recommendedName>
        <fullName evidence="2">2-dehydropantoate 2-reductase</fullName>
        <ecNumber evidence="2">1.1.1.169</ecNumber>
    </recommendedName>
    <alternativeName>
        <fullName evidence="5">Ketopantoate reductase</fullName>
    </alternativeName>
</protein>
<dbReference type="Pfam" id="PF08546">
    <property type="entry name" value="ApbA_C"/>
    <property type="match status" value="1"/>
</dbReference>
<dbReference type="SUPFAM" id="SSF48179">
    <property type="entry name" value="6-phosphogluconate dehydrogenase C-terminal domain-like"/>
    <property type="match status" value="1"/>
</dbReference>
<dbReference type="InterPro" id="IPR036291">
    <property type="entry name" value="NAD(P)-bd_dom_sf"/>
</dbReference>
<evidence type="ECO:0000259" key="8">
    <source>
        <dbReference type="Pfam" id="PF08546"/>
    </source>
</evidence>
<dbReference type="Gene3D" id="3.40.50.720">
    <property type="entry name" value="NAD(P)-binding Rossmann-like Domain"/>
    <property type="match status" value="1"/>
</dbReference>
<dbReference type="EMBL" id="BAAFSV010000003">
    <property type="protein sequence ID" value="GAB1316198.1"/>
    <property type="molecule type" value="Genomic_DNA"/>
</dbReference>
<dbReference type="Gene3D" id="1.10.1040.10">
    <property type="entry name" value="N-(1-d-carboxylethyl)-l-norvaline Dehydrogenase, domain 2"/>
    <property type="match status" value="1"/>
</dbReference>
<dbReference type="GeneID" id="98177151"/>
<gene>
    <name evidence="9" type="primary">PAN5_1</name>
    <name evidence="9" type="ORF">MFIFM68171_06408</name>
</gene>
<keyword evidence="10" id="KW-1185">Reference proteome</keyword>
<proteinExistence type="inferred from homology"/>
<comment type="caution">
    <text evidence="9">The sequence shown here is derived from an EMBL/GenBank/DDBJ whole genome shotgun (WGS) entry which is preliminary data.</text>
</comment>
<feature type="domain" description="Ketopantoate reductase N-terminal" evidence="7">
    <location>
        <begin position="21"/>
        <end position="190"/>
    </location>
</feature>
<dbReference type="PANTHER" id="PTHR43765:SF2">
    <property type="entry name" value="2-DEHYDROPANTOATE 2-REDUCTASE"/>
    <property type="match status" value="1"/>
</dbReference>
<evidence type="ECO:0000256" key="1">
    <source>
        <dbReference type="ARBA" id="ARBA00007870"/>
    </source>
</evidence>
<dbReference type="Proteomes" id="UP001628179">
    <property type="component" value="Unassembled WGS sequence"/>
</dbReference>
<dbReference type="InterPro" id="IPR013332">
    <property type="entry name" value="KPR_N"/>
</dbReference>
<keyword evidence="3" id="KW-0521">NADP</keyword>
<dbReference type="EC" id="1.1.1.169" evidence="2"/>
<evidence type="ECO:0000256" key="4">
    <source>
        <dbReference type="ARBA" id="ARBA00023002"/>
    </source>
</evidence>
<comment type="similarity">
    <text evidence="1">Belongs to the ketopantoate reductase family.</text>
</comment>
<organism evidence="9 10">
    <name type="scientific">Madurella fahalii</name>
    <dbReference type="NCBI Taxonomy" id="1157608"/>
    <lineage>
        <taxon>Eukaryota</taxon>
        <taxon>Fungi</taxon>
        <taxon>Dikarya</taxon>
        <taxon>Ascomycota</taxon>
        <taxon>Pezizomycotina</taxon>
        <taxon>Sordariomycetes</taxon>
        <taxon>Sordariomycetidae</taxon>
        <taxon>Sordariales</taxon>
        <taxon>Sordariales incertae sedis</taxon>
        <taxon>Madurella</taxon>
    </lineage>
</organism>
<dbReference type="InterPro" id="IPR013328">
    <property type="entry name" value="6PGD_dom2"/>
</dbReference>
<dbReference type="SUPFAM" id="SSF51735">
    <property type="entry name" value="NAD(P)-binding Rossmann-fold domains"/>
    <property type="match status" value="1"/>
</dbReference>
<evidence type="ECO:0000256" key="6">
    <source>
        <dbReference type="SAM" id="MobiDB-lite"/>
    </source>
</evidence>
<dbReference type="PANTHER" id="PTHR43765">
    <property type="entry name" value="2-DEHYDROPANTOATE 2-REDUCTASE-RELATED"/>
    <property type="match status" value="1"/>
</dbReference>
<evidence type="ECO:0000313" key="9">
    <source>
        <dbReference type="EMBL" id="GAB1316198.1"/>
    </source>
</evidence>
<name>A0ABQ0GEK8_9PEZI</name>
<dbReference type="RefSeq" id="XP_070917929.1">
    <property type="nucleotide sequence ID" value="XM_071061828.1"/>
</dbReference>
<feature type="domain" description="Ketopantoate reductase C-terminal" evidence="8">
    <location>
        <begin position="228"/>
        <end position="358"/>
    </location>
</feature>
<evidence type="ECO:0000256" key="3">
    <source>
        <dbReference type="ARBA" id="ARBA00022857"/>
    </source>
</evidence>
<evidence type="ECO:0000259" key="7">
    <source>
        <dbReference type="Pfam" id="PF02558"/>
    </source>
</evidence>
<sequence>MAGMTSVRSAHNVADNNDKTIYILGVGNLGKYAAHALAKHVPDQPVTLLLHRQGLLDDWKAAGEAIECIEAGLSSRTSGFGVEVLPASDILETDKNQNHPRPPIKHLIVATKAYNTTAALRRIRDRLSRGSNILFLQNGMGTTDEASATVFQDPASRPTYYAGICYVGIHSRPPFGFVHAGRGSLILGRVDTSDPTAPADKTDNVLLQSLSAAAPTLGTELATPTQLRVAQLNKLAINSTINPFSVILNCRNGHVFESETQMEALNQLLALETGPILRALLPARATADMHKKFQPDELVKLAVKVAEDTADNFSSMLQDVQAGRQTEIDYINGYLVKQGMEHGMETPQNAGIVEFVKQASRNKGPYDLDSNCLTGELRRIHMQRKASLGSPERKHSMGCVGEESNDQRPRRE</sequence>
<dbReference type="InterPro" id="IPR050838">
    <property type="entry name" value="Ketopantoate_reductase"/>
</dbReference>
<dbReference type="InterPro" id="IPR003710">
    <property type="entry name" value="ApbA"/>
</dbReference>